<evidence type="ECO:0000256" key="1">
    <source>
        <dbReference type="SAM" id="MobiDB-lite"/>
    </source>
</evidence>
<dbReference type="OrthoDB" id="3442900at2759"/>
<dbReference type="Proteomes" id="UP000011064">
    <property type="component" value="Unassembled WGS sequence"/>
</dbReference>
<evidence type="ECO:0000313" key="2">
    <source>
        <dbReference type="EMBL" id="ELR09430.1"/>
    </source>
</evidence>
<accession>L8G867</accession>
<feature type="region of interest" description="Disordered" evidence="1">
    <location>
        <begin position="90"/>
        <end position="111"/>
    </location>
</feature>
<sequence length="111" mass="11400">MPALRSPFEGAQYIQGLATLAAIKDLAAAVEGLKEDTGKLLAGQARAVSLLGTVDKTTDKVGKEVSFVVTAVAKVEKAVEKLAGAVAVAPRNGGKRKRGEEEEGNGENPIG</sequence>
<name>L8G867_PSED2</name>
<dbReference type="EMBL" id="GL573856">
    <property type="protein sequence ID" value="ELR09430.1"/>
    <property type="molecule type" value="Genomic_DNA"/>
</dbReference>
<protein>
    <submittedName>
        <fullName evidence="2">Uncharacterized protein</fullName>
    </submittedName>
</protein>
<dbReference type="HOGENOM" id="CLU_2159516_0_0_1"/>
<reference evidence="3" key="1">
    <citation type="submission" date="2010-09" db="EMBL/GenBank/DDBJ databases">
        <title>The genome sequence of Geomyces destructans 20631-21.</title>
        <authorList>
            <consortium name="The Broad Institute Genome Sequencing Platform"/>
            <person name="Cuomo C.A."/>
            <person name="Blehert D.S."/>
            <person name="Lorch J.M."/>
            <person name="Young S.K."/>
            <person name="Zeng Q."/>
            <person name="Gargeya S."/>
            <person name="Fitzgerald M."/>
            <person name="Haas B."/>
            <person name="Abouelleil A."/>
            <person name="Alvarado L."/>
            <person name="Arachchi H.M."/>
            <person name="Berlin A."/>
            <person name="Brown A."/>
            <person name="Chapman S.B."/>
            <person name="Chen Z."/>
            <person name="Dunbar C."/>
            <person name="Freedman E."/>
            <person name="Gearin G."/>
            <person name="Gellesch M."/>
            <person name="Goldberg J."/>
            <person name="Griggs A."/>
            <person name="Gujja S."/>
            <person name="Heiman D."/>
            <person name="Howarth C."/>
            <person name="Larson L."/>
            <person name="Lui A."/>
            <person name="MacDonald P.J.P."/>
            <person name="Montmayeur A."/>
            <person name="Murphy C."/>
            <person name="Neiman D."/>
            <person name="Pearson M."/>
            <person name="Priest M."/>
            <person name="Roberts A."/>
            <person name="Saif S."/>
            <person name="Shea T."/>
            <person name="Shenoy N."/>
            <person name="Sisk P."/>
            <person name="Stolte C."/>
            <person name="Sykes S."/>
            <person name="Wortman J."/>
            <person name="Nusbaum C."/>
            <person name="Birren B."/>
        </authorList>
    </citation>
    <scope>NUCLEOTIDE SEQUENCE [LARGE SCALE GENOMIC DNA]</scope>
    <source>
        <strain evidence="3">ATCC MYA-4855 / 20631-21</strain>
    </source>
</reference>
<dbReference type="AlphaFoldDB" id="L8G867"/>
<dbReference type="VEuPathDB" id="FungiDB:GMDG_08692"/>
<evidence type="ECO:0000313" key="3">
    <source>
        <dbReference type="Proteomes" id="UP000011064"/>
    </source>
</evidence>
<organism evidence="2 3">
    <name type="scientific">Pseudogymnoascus destructans (strain ATCC MYA-4855 / 20631-21)</name>
    <name type="common">Bat white-nose syndrome fungus</name>
    <name type="synonym">Geomyces destructans</name>
    <dbReference type="NCBI Taxonomy" id="658429"/>
    <lineage>
        <taxon>Eukaryota</taxon>
        <taxon>Fungi</taxon>
        <taxon>Dikarya</taxon>
        <taxon>Ascomycota</taxon>
        <taxon>Pezizomycotina</taxon>
        <taxon>Leotiomycetes</taxon>
        <taxon>Thelebolales</taxon>
        <taxon>Thelebolaceae</taxon>
        <taxon>Pseudogymnoascus</taxon>
    </lineage>
</organism>
<proteinExistence type="predicted"/>
<dbReference type="InParanoid" id="L8G867"/>
<gene>
    <name evidence="2" type="ORF">GMDG_08692</name>
</gene>
<keyword evidence="3" id="KW-1185">Reference proteome</keyword>